<dbReference type="InterPro" id="IPR029069">
    <property type="entry name" value="HotDog_dom_sf"/>
</dbReference>
<reference evidence="3" key="1">
    <citation type="journal article" date="2021" name="Nat. Commun.">
        <title>Genetic determinants of endophytism in the Arabidopsis root mycobiome.</title>
        <authorList>
            <person name="Mesny F."/>
            <person name="Miyauchi S."/>
            <person name="Thiergart T."/>
            <person name="Pickel B."/>
            <person name="Atanasova L."/>
            <person name="Karlsson M."/>
            <person name="Huettel B."/>
            <person name="Barry K.W."/>
            <person name="Haridas S."/>
            <person name="Chen C."/>
            <person name="Bauer D."/>
            <person name="Andreopoulos W."/>
            <person name="Pangilinan J."/>
            <person name="LaButti K."/>
            <person name="Riley R."/>
            <person name="Lipzen A."/>
            <person name="Clum A."/>
            <person name="Drula E."/>
            <person name="Henrissat B."/>
            <person name="Kohler A."/>
            <person name="Grigoriev I.V."/>
            <person name="Martin F.M."/>
            <person name="Hacquard S."/>
        </authorList>
    </citation>
    <scope>NUCLEOTIDE SEQUENCE</scope>
    <source>
        <strain evidence="3">MPI-CAGE-AT-0147</strain>
    </source>
</reference>
<keyword evidence="2" id="KW-1133">Transmembrane helix</keyword>
<keyword evidence="4" id="KW-1185">Reference proteome</keyword>
<keyword evidence="2" id="KW-0472">Membrane</keyword>
<dbReference type="SUPFAM" id="SSF54637">
    <property type="entry name" value="Thioesterase/thiol ester dehydrase-isomerase"/>
    <property type="match status" value="1"/>
</dbReference>
<dbReference type="EMBL" id="JAGMUV010000029">
    <property type="protein sequence ID" value="KAH7116361.1"/>
    <property type="molecule type" value="Genomic_DNA"/>
</dbReference>
<gene>
    <name evidence="3" type="ORF">EDB81DRAFT_247082</name>
</gene>
<dbReference type="Proteomes" id="UP000738349">
    <property type="component" value="Unassembled WGS sequence"/>
</dbReference>
<feature type="transmembrane region" description="Helical" evidence="2">
    <location>
        <begin position="12"/>
        <end position="31"/>
    </location>
</feature>
<evidence type="ECO:0000256" key="1">
    <source>
        <dbReference type="ARBA" id="ARBA00038476"/>
    </source>
</evidence>
<evidence type="ECO:0000256" key="2">
    <source>
        <dbReference type="SAM" id="Phobius"/>
    </source>
</evidence>
<proteinExistence type="inferred from homology"/>
<comment type="caution">
    <text evidence="3">The sequence shown here is derived from an EMBL/GenBank/DDBJ whole genome shotgun (WGS) entry which is preliminary data.</text>
</comment>
<dbReference type="AlphaFoldDB" id="A0A9P9DBU5"/>
<evidence type="ECO:0000313" key="4">
    <source>
        <dbReference type="Proteomes" id="UP000738349"/>
    </source>
</evidence>
<evidence type="ECO:0000313" key="3">
    <source>
        <dbReference type="EMBL" id="KAH7116361.1"/>
    </source>
</evidence>
<keyword evidence="2" id="KW-0812">Transmembrane</keyword>
<dbReference type="PANTHER" id="PTHR12475:SF4">
    <property type="entry name" value="PROTEIN THEM6"/>
    <property type="match status" value="1"/>
</dbReference>
<sequence length="344" mass="39149">MTYGANRNSATAALEHISTPVIIGGIGYLLWKTEWRDLMTAFMELGRTSRILLLLVIFTNWKSLPFMWTCRIFSVVFYHNYVRKSPILGPRALFKPMISETHSPLLEIDYNFHKSNSTFFSDLDISRAHLISYLCRPALRHMAQNVRSRLVLDPKTGAPVKGSLGVLLGAVECSFKKEVAPYKAYEMWSNILCWDRKWLFIVTHFVPKGTTRPTEWLDPNFAQVKTWSHSDTADNWKTKIIATAISKYVFKIGRFTVHPALILADSGMLPERPGGWMSGEKKVGDGLVCVNDVDLSVESEWDWRRIEAQRRKGMELACHLHALEEADELFDGGSRGALARVWPG</sequence>
<dbReference type="OrthoDB" id="265761at2759"/>
<dbReference type="PANTHER" id="PTHR12475">
    <property type="match status" value="1"/>
</dbReference>
<comment type="similarity">
    <text evidence="1">Belongs to the lcsJ thioesterase family.</text>
</comment>
<feature type="transmembrane region" description="Helical" evidence="2">
    <location>
        <begin position="51"/>
        <end position="68"/>
    </location>
</feature>
<dbReference type="InterPro" id="IPR051490">
    <property type="entry name" value="THEM6_lcsJ_thioesterase"/>
</dbReference>
<organism evidence="3 4">
    <name type="scientific">Dactylonectria macrodidyma</name>
    <dbReference type="NCBI Taxonomy" id="307937"/>
    <lineage>
        <taxon>Eukaryota</taxon>
        <taxon>Fungi</taxon>
        <taxon>Dikarya</taxon>
        <taxon>Ascomycota</taxon>
        <taxon>Pezizomycotina</taxon>
        <taxon>Sordariomycetes</taxon>
        <taxon>Hypocreomycetidae</taxon>
        <taxon>Hypocreales</taxon>
        <taxon>Nectriaceae</taxon>
        <taxon>Dactylonectria</taxon>
    </lineage>
</organism>
<name>A0A9P9DBU5_9HYPO</name>
<accession>A0A9P9DBU5</accession>
<protein>
    <submittedName>
        <fullName evidence="3">Capsule polysaccharide biosynthesis protein</fullName>
    </submittedName>
</protein>